<gene>
    <name evidence="6" type="ORF">GCM10017083_12720</name>
</gene>
<evidence type="ECO:0000256" key="3">
    <source>
        <dbReference type="ARBA" id="ARBA00023125"/>
    </source>
</evidence>
<dbReference type="InterPro" id="IPR005119">
    <property type="entry name" value="LysR_subst-bd"/>
</dbReference>
<accession>A0A918XPM8</accession>
<comment type="similarity">
    <text evidence="1">Belongs to the LysR transcriptional regulatory family.</text>
</comment>
<organism evidence="6 7">
    <name type="scientific">Thalassobaculum fulvum</name>
    <dbReference type="NCBI Taxonomy" id="1633335"/>
    <lineage>
        <taxon>Bacteria</taxon>
        <taxon>Pseudomonadati</taxon>
        <taxon>Pseudomonadota</taxon>
        <taxon>Alphaproteobacteria</taxon>
        <taxon>Rhodospirillales</taxon>
        <taxon>Thalassobaculaceae</taxon>
        <taxon>Thalassobaculum</taxon>
    </lineage>
</organism>
<dbReference type="AlphaFoldDB" id="A0A918XPM8"/>
<evidence type="ECO:0000259" key="5">
    <source>
        <dbReference type="PROSITE" id="PS50931"/>
    </source>
</evidence>
<feature type="domain" description="HTH lysR-type" evidence="5">
    <location>
        <begin position="1"/>
        <end position="58"/>
    </location>
</feature>
<evidence type="ECO:0000313" key="7">
    <source>
        <dbReference type="Proteomes" id="UP000630353"/>
    </source>
</evidence>
<sequence>MHAVALRYFREVARQGSIRRAASVLNVAASAVNRQILKLEDELGAAMFDRLPGRLRLTVAGEMLLHHVELALNDFERVRGEIDGLRGVKTGHVSIAAVDSLLVDWLPRALDGFRADFPAVTYSVYAAAPADIGGQIAAGDVDFGITFVSRLPPGLELAAAIAAPLGVVMPARHPLARRKEIRFDEALAYPILAQQGPLPPTIDVDPDFAAFRDTVEARLTSNSIHMLKHAISHDMGIAFFTRFGFLREIADGEIVWRPFASARINTLRLGLVVPTSRALPFAASAFADRLATALRALEAAG</sequence>
<dbReference type="Gene3D" id="1.10.10.10">
    <property type="entry name" value="Winged helix-like DNA-binding domain superfamily/Winged helix DNA-binding domain"/>
    <property type="match status" value="1"/>
</dbReference>
<evidence type="ECO:0000256" key="1">
    <source>
        <dbReference type="ARBA" id="ARBA00009437"/>
    </source>
</evidence>
<dbReference type="PROSITE" id="PS50931">
    <property type="entry name" value="HTH_LYSR"/>
    <property type="match status" value="1"/>
</dbReference>
<dbReference type="InterPro" id="IPR000847">
    <property type="entry name" value="LysR_HTH_N"/>
</dbReference>
<dbReference type="GO" id="GO:0005829">
    <property type="term" value="C:cytosol"/>
    <property type="evidence" value="ECO:0007669"/>
    <property type="project" value="TreeGrafter"/>
</dbReference>
<dbReference type="RefSeq" id="WP_189988076.1">
    <property type="nucleotide sequence ID" value="NZ_BMZS01000002.1"/>
</dbReference>
<keyword evidence="3" id="KW-0238">DNA-binding</keyword>
<dbReference type="GO" id="GO:0003700">
    <property type="term" value="F:DNA-binding transcription factor activity"/>
    <property type="evidence" value="ECO:0007669"/>
    <property type="project" value="InterPro"/>
</dbReference>
<comment type="caution">
    <text evidence="6">The sequence shown here is derived from an EMBL/GenBank/DDBJ whole genome shotgun (WGS) entry which is preliminary data.</text>
</comment>
<dbReference type="InterPro" id="IPR036390">
    <property type="entry name" value="WH_DNA-bd_sf"/>
</dbReference>
<keyword evidence="4" id="KW-0804">Transcription</keyword>
<evidence type="ECO:0000313" key="6">
    <source>
        <dbReference type="EMBL" id="GHD44833.1"/>
    </source>
</evidence>
<evidence type="ECO:0000256" key="2">
    <source>
        <dbReference type="ARBA" id="ARBA00023015"/>
    </source>
</evidence>
<dbReference type="Pfam" id="PF03466">
    <property type="entry name" value="LysR_substrate"/>
    <property type="match status" value="1"/>
</dbReference>
<dbReference type="PANTHER" id="PTHR30419">
    <property type="entry name" value="HTH-TYPE TRANSCRIPTIONAL REGULATOR YBHD"/>
    <property type="match status" value="1"/>
</dbReference>
<proteinExistence type="inferred from homology"/>
<keyword evidence="2" id="KW-0805">Transcription regulation</keyword>
<name>A0A918XPM8_9PROT</name>
<dbReference type="InterPro" id="IPR036388">
    <property type="entry name" value="WH-like_DNA-bd_sf"/>
</dbReference>
<dbReference type="EMBL" id="BMZS01000002">
    <property type="protein sequence ID" value="GHD44833.1"/>
    <property type="molecule type" value="Genomic_DNA"/>
</dbReference>
<dbReference type="InterPro" id="IPR050950">
    <property type="entry name" value="HTH-type_LysR_regulators"/>
</dbReference>
<dbReference type="Gene3D" id="3.40.190.10">
    <property type="entry name" value="Periplasmic binding protein-like II"/>
    <property type="match status" value="2"/>
</dbReference>
<reference evidence="6" key="2">
    <citation type="submission" date="2020-09" db="EMBL/GenBank/DDBJ databases">
        <authorList>
            <person name="Sun Q."/>
            <person name="Kim S."/>
        </authorList>
    </citation>
    <scope>NUCLEOTIDE SEQUENCE</scope>
    <source>
        <strain evidence="6">KCTC 42651</strain>
    </source>
</reference>
<evidence type="ECO:0000256" key="4">
    <source>
        <dbReference type="ARBA" id="ARBA00023163"/>
    </source>
</evidence>
<dbReference type="GO" id="GO:0003677">
    <property type="term" value="F:DNA binding"/>
    <property type="evidence" value="ECO:0007669"/>
    <property type="project" value="UniProtKB-KW"/>
</dbReference>
<keyword evidence="7" id="KW-1185">Reference proteome</keyword>
<reference evidence="6" key="1">
    <citation type="journal article" date="2014" name="Int. J. Syst. Evol. Microbiol.">
        <title>Complete genome sequence of Corynebacterium casei LMG S-19264T (=DSM 44701T), isolated from a smear-ripened cheese.</title>
        <authorList>
            <consortium name="US DOE Joint Genome Institute (JGI-PGF)"/>
            <person name="Walter F."/>
            <person name="Albersmeier A."/>
            <person name="Kalinowski J."/>
            <person name="Ruckert C."/>
        </authorList>
    </citation>
    <scope>NUCLEOTIDE SEQUENCE</scope>
    <source>
        <strain evidence="6">KCTC 42651</strain>
    </source>
</reference>
<dbReference type="Proteomes" id="UP000630353">
    <property type="component" value="Unassembled WGS sequence"/>
</dbReference>
<dbReference type="SUPFAM" id="SSF46785">
    <property type="entry name" value="Winged helix' DNA-binding domain"/>
    <property type="match status" value="1"/>
</dbReference>
<protein>
    <submittedName>
        <fullName evidence="6">Transcriptional regulator</fullName>
    </submittedName>
</protein>
<dbReference type="Pfam" id="PF00126">
    <property type="entry name" value="HTH_1"/>
    <property type="match status" value="1"/>
</dbReference>
<dbReference type="SUPFAM" id="SSF53850">
    <property type="entry name" value="Periplasmic binding protein-like II"/>
    <property type="match status" value="1"/>
</dbReference>
<dbReference type="PANTHER" id="PTHR30419:SF2">
    <property type="entry name" value="LYSR FAMILY TRANSCRIPTIONAL REGULATOR"/>
    <property type="match status" value="1"/>
</dbReference>